<gene>
    <name evidence="3" type="ORF">SAMN04489747_3481</name>
</gene>
<proteinExistence type="predicted"/>
<name>A0A1G7D3Y9_9ACTN</name>
<evidence type="ECO:0000256" key="2">
    <source>
        <dbReference type="SAM" id="Phobius"/>
    </source>
</evidence>
<protein>
    <recommendedName>
        <fullName evidence="5">PknH-like extracellular domain-containing protein</fullName>
    </recommendedName>
</protein>
<accession>A0A1G7D3Y9</accession>
<evidence type="ECO:0000256" key="1">
    <source>
        <dbReference type="SAM" id="MobiDB-lite"/>
    </source>
</evidence>
<organism evidence="3 4">
    <name type="scientific">Auraticoccus monumenti</name>
    <dbReference type="NCBI Taxonomy" id="675864"/>
    <lineage>
        <taxon>Bacteria</taxon>
        <taxon>Bacillati</taxon>
        <taxon>Actinomycetota</taxon>
        <taxon>Actinomycetes</taxon>
        <taxon>Propionibacteriales</taxon>
        <taxon>Propionibacteriaceae</taxon>
        <taxon>Auraticoccus</taxon>
    </lineage>
</organism>
<dbReference type="AlphaFoldDB" id="A0A1G7D3Y9"/>
<feature type="compositionally biased region" description="Pro residues" evidence="1">
    <location>
        <begin position="69"/>
        <end position="91"/>
    </location>
</feature>
<dbReference type="Proteomes" id="UP000198546">
    <property type="component" value="Chromosome i"/>
</dbReference>
<evidence type="ECO:0008006" key="5">
    <source>
        <dbReference type="Google" id="ProtNLM"/>
    </source>
</evidence>
<feature type="region of interest" description="Disordered" evidence="1">
    <location>
        <begin position="67"/>
        <end position="102"/>
    </location>
</feature>
<evidence type="ECO:0000313" key="4">
    <source>
        <dbReference type="Proteomes" id="UP000198546"/>
    </source>
</evidence>
<dbReference type="EMBL" id="LT629688">
    <property type="protein sequence ID" value="SDE46211.1"/>
    <property type="molecule type" value="Genomic_DNA"/>
</dbReference>
<sequence length="287" mass="29861">MSTPDPMFDPLRRLSAQSAAGDPATLRQLGDRRRVRRRQSLGAVAVVVVLATGAGTLVSQLNQGAVPAPVAPSPTAPATPAPSPVATPDPSPSGAGEAGIPDASLPQLEDFVWGPGVEFSDRRVTDGQGQAAVSSCQQEELDALGAAEVRVVTVESGVGGVAGVLGFDSTEDADTAWSTLLRWADDCQDQLDQQDRGMEVLTDVPLQPAGQEGRFLLLVEPDRDGLGPEVGGFEEVGLVRAGDRMALVSFTSAAPEHHFALEEDDGTGMPLDPMIRTLDNIGARLAP</sequence>
<keyword evidence="2" id="KW-0812">Transmembrane</keyword>
<dbReference type="STRING" id="675864.SAMN04489747_3481"/>
<feature type="region of interest" description="Disordered" evidence="1">
    <location>
        <begin position="1"/>
        <end position="35"/>
    </location>
</feature>
<reference evidence="3 4" key="1">
    <citation type="submission" date="2016-10" db="EMBL/GenBank/DDBJ databases">
        <authorList>
            <person name="de Groot N.N."/>
        </authorList>
    </citation>
    <scope>NUCLEOTIDE SEQUENCE [LARGE SCALE GENOMIC DNA]</scope>
    <source>
        <strain evidence="3 4">MON 2.2</strain>
    </source>
</reference>
<dbReference type="RefSeq" id="WP_157677198.1">
    <property type="nucleotide sequence ID" value="NZ_LT629688.1"/>
</dbReference>
<keyword evidence="2" id="KW-1133">Transmembrane helix</keyword>
<keyword evidence="2" id="KW-0472">Membrane</keyword>
<feature type="transmembrane region" description="Helical" evidence="2">
    <location>
        <begin position="41"/>
        <end position="61"/>
    </location>
</feature>
<keyword evidence="4" id="KW-1185">Reference proteome</keyword>
<evidence type="ECO:0000313" key="3">
    <source>
        <dbReference type="EMBL" id="SDE46211.1"/>
    </source>
</evidence>